<dbReference type="PANTHER" id="PTHR46648">
    <property type="entry name" value="HIT FAMILY PROTEIN 1"/>
    <property type="match status" value="1"/>
</dbReference>
<dbReference type="Pfam" id="PF01230">
    <property type="entry name" value="HIT"/>
    <property type="match status" value="1"/>
</dbReference>
<accession>A0ABW0VZG5</accession>
<dbReference type="PANTHER" id="PTHR46648:SF1">
    <property type="entry name" value="ADENOSINE 5'-MONOPHOSPHORAMIDASE HNT1"/>
    <property type="match status" value="1"/>
</dbReference>
<protein>
    <submittedName>
        <fullName evidence="3">HIT family protein</fullName>
        <ecNumber evidence="3">2.1.1.-</ecNumber>
    </submittedName>
</protein>
<organism evidence="3 4">
    <name type="scientific">Paenibacillus solisilvae</name>
    <dbReference type="NCBI Taxonomy" id="2486751"/>
    <lineage>
        <taxon>Bacteria</taxon>
        <taxon>Bacillati</taxon>
        <taxon>Bacillota</taxon>
        <taxon>Bacilli</taxon>
        <taxon>Bacillales</taxon>
        <taxon>Paenibacillaceae</taxon>
        <taxon>Paenibacillus</taxon>
    </lineage>
</organism>
<dbReference type="Gene3D" id="3.30.428.10">
    <property type="entry name" value="HIT-like"/>
    <property type="match status" value="1"/>
</dbReference>
<dbReference type="RefSeq" id="WP_379189930.1">
    <property type="nucleotide sequence ID" value="NZ_JBHSOW010000072.1"/>
</dbReference>
<sequence>MKEIRMESDCLGCSLANKRVDAQIVYEDDRVTCLLDIAPLHEGHVLILPKQHYHDLDELDEVTAAAVMKTSQQIAKGLKALFQPDGITIIQNNGSFNDLTHYHMHVFPRYQADGFTWVEPLETTNAAGRLPETRDKLVHVLSEACG</sequence>
<keyword evidence="4" id="KW-1185">Reference proteome</keyword>
<dbReference type="EMBL" id="JBHSOW010000072">
    <property type="protein sequence ID" value="MFC5651315.1"/>
    <property type="molecule type" value="Genomic_DNA"/>
</dbReference>
<evidence type="ECO:0000313" key="4">
    <source>
        <dbReference type="Proteomes" id="UP001596047"/>
    </source>
</evidence>
<dbReference type="PROSITE" id="PS51084">
    <property type="entry name" value="HIT_2"/>
    <property type="match status" value="1"/>
</dbReference>
<feature type="domain" description="HIT" evidence="2">
    <location>
        <begin position="11"/>
        <end position="116"/>
    </location>
</feature>
<name>A0ABW0VZG5_9BACL</name>
<keyword evidence="3" id="KW-0489">Methyltransferase</keyword>
<dbReference type="Proteomes" id="UP001596047">
    <property type="component" value="Unassembled WGS sequence"/>
</dbReference>
<dbReference type="PRINTS" id="PR00332">
    <property type="entry name" value="HISTRIAD"/>
</dbReference>
<dbReference type="SUPFAM" id="SSF54197">
    <property type="entry name" value="HIT-like"/>
    <property type="match status" value="1"/>
</dbReference>
<feature type="short sequence motif" description="Histidine triad motif" evidence="1">
    <location>
        <begin position="101"/>
        <end position="105"/>
    </location>
</feature>
<reference evidence="4" key="1">
    <citation type="journal article" date="2019" name="Int. J. Syst. Evol. Microbiol.">
        <title>The Global Catalogue of Microorganisms (GCM) 10K type strain sequencing project: providing services to taxonomists for standard genome sequencing and annotation.</title>
        <authorList>
            <consortium name="The Broad Institute Genomics Platform"/>
            <consortium name="The Broad Institute Genome Sequencing Center for Infectious Disease"/>
            <person name="Wu L."/>
            <person name="Ma J."/>
        </authorList>
    </citation>
    <scope>NUCLEOTIDE SEQUENCE [LARGE SCALE GENOMIC DNA]</scope>
    <source>
        <strain evidence="4">CGMCC 1.3240</strain>
    </source>
</reference>
<dbReference type="GO" id="GO:0008168">
    <property type="term" value="F:methyltransferase activity"/>
    <property type="evidence" value="ECO:0007669"/>
    <property type="project" value="UniProtKB-KW"/>
</dbReference>
<dbReference type="InterPro" id="IPR011146">
    <property type="entry name" value="HIT-like"/>
</dbReference>
<evidence type="ECO:0000313" key="3">
    <source>
        <dbReference type="EMBL" id="MFC5651315.1"/>
    </source>
</evidence>
<dbReference type="InterPro" id="IPR036265">
    <property type="entry name" value="HIT-like_sf"/>
</dbReference>
<evidence type="ECO:0000256" key="1">
    <source>
        <dbReference type="PROSITE-ProRule" id="PRU00464"/>
    </source>
</evidence>
<dbReference type="InterPro" id="IPR001310">
    <property type="entry name" value="Histidine_triad_HIT"/>
</dbReference>
<gene>
    <name evidence="3" type="ORF">ACFPYJ_19815</name>
</gene>
<dbReference type="EC" id="2.1.1.-" evidence="3"/>
<comment type="caution">
    <text evidence="3">The sequence shown here is derived from an EMBL/GenBank/DDBJ whole genome shotgun (WGS) entry which is preliminary data.</text>
</comment>
<proteinExistence type="predicted"/>
<evidence type="ECO:0000259" key="2">
    <source>
        <dbReference type="PROSITE" id="PS51084"/>
    </source>
</evidence>
<keyword evidence="3" id="KW-0808">Transferase</keyword>
<dbReference type="GO" id="GO:0032259">
    <property type="term" value="P:methylation"/>
    <property type="evidence" value="ECO:0007669"/>
    <property type="project" value="UniProtKB-KW"/>
</dbReference>